<dbReference type="SUPFAM" id="SSF63829">
    <property type="entry name" value="Calcium-dependent phosphotriesterase"/>
    <property type="match status" value="1"/>
</dbReference>
<reference evidence="1 2" key="2">
    <citation type="submission" date="2018-12" db="EMBL/GenBank/DDBJ databases">
        <title>Rhizobacter gummiphilus sp. nov., a rubber-degrading bacterium isolated from the soil of a botanical garden in Japan.</title>
        <authorList>
            <person name="Shunsuke S.S."/>
        </authorList>
    </citation>
    <scope>NUCLEOTIDE SEQUENCE [LARGE SCALE GENOMIC DNA]</scope>
    <source>
        <strain evidence="1 2">S-16</strain>
    </source>
</reference>
<accession>A0A3N7HNG6</accession>
<reference evidence="1 2" key="1">
    <citation type="submission" date="2018-08" db="EMBL/GenBank/DDBJ databases">
        <authorList>
            <person name="Khan S.A."/>
            <person name="Jeon C.O."/>
            <person name="Chun B.H."/>
            <person name="Jeong S.E."/>
        </authorList>
    </citation>
    <scope>NUCLEOTIDE SEQUENCE [LARGE SCALE GENOMIC DNA]</scope>
    <source>
        <strain evidence="1 2">S-16</strain>
    </source>
</reference>
<dbReference type="Proteomes" id="UP000267464">
    <property type="component" value="Unassembled WGS sequence"/>
</dbReference>
<dbReference type="AlphaFoldDB" id="A0A3N7HNG6"/>
<evidence type="ECO:0000313" key="1">
    <source>
        <dbReference type="EMBL" id="RQP23684.1"/>
    </source>
</evidence>
<evidence type="ECO:0008006" key="3">
    <source>
        <dbReference type="Google" id="ProtNLM"/>
    </source>
</evidence>
<name>A0A3N7HNG6_9BURK</name>
<keyword evidence="2" id="KW-1185">Reference proteome</keyword>
<proteinExistence type="predicted"/>
<sequence>MLSGCIDKEKLTAVPDAENQIFTPDGRLIVTGGDGVYEIKRNGTGYVAERIASDVTGCNHTGLAQIGAWLFSPCQARPNGLLGAPDNHLLAAKVIAGQPLHFVEVDRSSPDPMDQLSLPNGLAVSPNGKLLLADFNLLATAGLARLTVDLSGTKPRVTSFEQNWVTWQHGVYHPNGVRVLGNELFVSEVNSVKRFAFDASGNVPINLPAPGGRTVKNEVLVYQGVTVVDDIQPICGGVAVDDFAGGRLIYMAPTGPDGNGLPTYRQGLSSGLASLESPSSVMLGRGPMFTGRDILVTEKGIIGEFTSGIGNKITRVKSSVDLSTPAGCATLNAS</sequence>
<evidence type="ECO:0000313" key="2">
    <source>
        <dbReference type="Proteomes" id="UP000267464"/>
    </source>
</evidence>
<dbReference type="EMBL" id="QUSW01000004">
    <property type="protein sequence ID" value="RQP23684.1"/>
    <property type="molecule type" value="Genomic_DNA"/>
</dbReference>
<protein>
    <recommendedName>
        <fullName evidence="3">ScyD/ScyE family protein</fullName>
    </recommendedName>
</protein>
<comment type="caution">
    <text evidence="1">The sequence shown here is derived from an EMBL/GenBank/DDBJ whole genome shotgun (WGS) entry which is preliminary data.</text>
</comment>
<gene>
    <name evidence="1" type="ORF">DZC73_16265</name>
</gene>
<organism evidence="1 2">
    <name type="scientific">Piscinibacter terrae</name>
    <dbReference type="NCBI Taxonomy" id="2496871"/>
    <lineage>
        <taxon>Bacteria</taxon>
        <taxon>Pseudomonadati</taxon>
        <taxon>Pseudomonadota</taxon>
        <taxon>Betaproteobacteria</taxon>
        <taxon>Burkholderiales</taxon>
        <taxon>Sphaerotilaceae</taxon>
        <taxon>Piscinibacter</taxon>
    </lineage>
</organism>